<keyword evidence="2" id="KW-0413">Isomerase</keyword>
<dbReference type="EMBL" id="QJSU01000008">
    <property type="protein sequence ID" value="PYE38261.1"/>
    <property type="molecule type" value="Genomic_DNA"/>
</dbReference>
<dbReference type="OrthoDB" id="9788221at2"/>
<reference evidence="4 5" key="1">
    <citation type="submission" date="2018-06" db="EMBL/GenBank/DDBJ databases">
        <title>Genomic Encyclopedia of Type Strains, Phase III (KMG-III): the genomes of soil and plant-associated and newly described type strains.</title>
        <authorList>
            <person name="Whitman W."/>
        </authorList>
    </citation>
    <scope>NUCLEOTIDE SEQUENCE [LARGE SCALE GENOMIC DNA]</scope>
    <source>
        <strain evidence="4 5">CECT 5889</strain>
    </source>
</reference>
<evidence type="ECO:0000256" key="2">
    <source>
        <dbReference type="ARBA" id="ARBA00023235"/>
    </source>
</evidence>
<dbReference type="SUPFAM" id="SSF54506">
    <property type="entry name" value="Diaminopimelate epimerase-like"/>
    <property type="match status" value="1"/>
</dbReference>
<evidence type="ECO:0000313" key="5">
    <source>
        <dbReference type="Proteomes" id="UP000247746"/>
    </source>
</evidence>
<comment type="caution">
    <text evidence="4">The sequence shown here is derived from an EMBL/GenBank/DDBJ whole genome shotgun (WGS) entry which is preliminary data.</text>
</comment>
<dbReference type="AlphaFoldDB" id="A0A2V4UXN1"/>
<dbReference type="PANTHER" id="PTHR13774">
    <property type="entry name" value="PHENAZINE BIOSYNTHESIS PROTEIN"/>
    <property type="match status" value="1"/>
</dbReference>
<dbReference type="NCBIfam" id="TIGR00654">
    <property type="entry name" value="PhzF_family"/>
    <property type="match status" value="1"/>
</dbReference>
<gene>
    <name evidence="4" type="ORF">DFP82_10856</name>
</gene>
<accession>A0A2V4UXN1</accession>
<dbReference type="InterPro" id="IPR003719">
    <property type="entry name" value="Phenazine_PhzF-like"/>
</dbReference>
<comment type="similarity">
    <text evidence="1">Belongs to the PhzF family.</text>
</comment>
<dbReference type="Pfam" id="PF02567">
    <property type="entry name" value="PhzC-PhzF"/>
    <property type="match status" value="1"/>
</dbReference>
<dbReference type="GO" id="GO:0005737">
    <property type="term" value="C:cytoplasm"/>
    <property type="evidence" value="ECO:0007669"/>
    <property type="project" value="TreeGrafter"/>
</dbReference>
<protein>
    <submittedName>
        <fullName evidence="4">PhzF family phenazine biosynthesis protein</fullName>
    </submittedName>
</protein>
<keyword evidence="5" id="KW-1185">Reference proteome</keyword>
<evidence type="ECO:0000313" key="4">
    <source>
        <dbReference type="EMBL" id="PYE38261.1"/>
    </source>
</evidence>
<evidence type="ECO:0000256" key="1">
    <source>
        <dbReference type="ARBA" id="ARBA00008270"/>
    </source>
</evidence>
<dbReference type="Gene3D" id="3.10.310.10">
    <property type="entry name" value="Diaminopimelate Epimerase, Chain A, domain 1"/>
    <property type="match status" value="2"/>
</dbReference>
<dbReference type="RefSeq" id="WP_110923767.1">
    <property type="nucleotide sequence ID" value="NZ_QJSU01000008.1"/>
</dbReference>
<dbReference type="PIRSF" id="PIRSF016184">
    <property type="entry name" value="PhzC_PhzF"/>
    <property type="match status" value="1"/>
</dbReference>
<sequence>MQLEINVIDAFTDSVFKGNSAAVIITESWLSDELMQSIAMENNLSETAFLVLDKADDADIYHIRWFSPFTEIAFCGHATLASAFVLFKKNPTIKSVKLSAKAVGILTVVQTDTGKIQMDFPNRKPEKITDIPQELLAGLSVAPVDVYRNEQAYFVIYHSEADVLNVERDNEKLKQLAPLDVVVTCQSESDDYKNYDFISRYFWPANGGDEDPVTGSAHTGLAPLWAERLEKNELVAYQASSRGGVLDCVIVEDRVLVSGNAVQYLTGFITIEE</sequence>
<organism evidence="4 5">
    <name type="scientific">Psychrobacter fozii</name>
    <dbReference type="NCBI Taxonomy" id="198480"/>
    <lineage>
        <taxon>Bacteria</taxon>
        <taxon>Pseudomonadati</taxon>
        <taxon>Pseudomonadota</taxon>
        <taxon>Gammaproteobacteria</taxon>
        <taxon>Moraxellales</taxon>
        <taxon>Moraxellaceae</taxon>
        <taxon>Psychrobacter</taxon>
    </lineage>
</organism>
<dbReference type="PANTHER" id="PTHR13774:SF17">
    <property type="entry name" value="PHENAZINE BIOSYNTHESIS-LIKE DOMAIN-CONTAINING PROTEIN"/>
    <property type="match status" value="1"/>
</dbReference>
<evidence type="ECO:0000256" key="3">
    <source>
        <dbReference type="PIRSR" id="PIRSR016184-1"/>
    </source>
</evidence>
<feature type="active site" evidence="3">
    <location>
        <position position="46"/>
    </location>
</feature>
<proteinExistence type="inferred from homology"/>
<dbReference type="Proteomes" id="UP000247746">
    <property type="component" value="Unassembled WGS sequence"/>
</dbReference>
<name>A0A2V4UXN1_9GAMM</name>
<dbReference type="GO" id="GO:0016853">
    <property type="term" value="F:isomerase activity"/>
    <property type="evidence" value="ECO:0007669"/>
    <property type="project" value="UniProtKB-KW"/>
</dbReference>